<dbReference type="EMBL" id="PHHA01000044">
    <property type="protein sequence ID" value="PJG84235.1"/>
    <property type="molecule type" value="Genomic_DNA"/>
</dbReference>
<dbReference type="Gene3D" id="2.30.110.10">
    <property type="entry name" value="Electron Transport, Fmn-binding Protein, Chain A"/>
    <property type="match status" value="1"/>
</dbReference>
<organism evidence="3 4">
    <name type="scientific">Conservatibacter flavescens</name>
    <dbReference type="NCBI Taxonomy" id="28161"/>
    <lineage>
        <taxon>Bacteria</taxon>
        <taxon>Pseudomonadati</taxon>
        <taxon>Pseudomonadota</taxon>
        <taxon>Gammaproteobacteria</taxon>
        <taxon>Pasteurellales</taxon>
        <taxon>Pasteurellaceae</taxon>
        <taxon>Conservatibacter</taxon>
    </lineage>
</organism>
<evidence type="ECO:0000259" key="2">
    <source>
        <dbReference type="Pfam" id="PF01243"/>
    </source>
</evidence>
<keyword evidence="1" id="KW-0560">Oxidoreductase</keyword>
<evidence type="ECO:0000313" key="4">
    <source>
        <dbReference type="Proteomes" id="UP000229329"/>
    </source>
</evidence>
<dbReference type="PANTHER" id="PTHR35176">
    <property type="entry name" value="HEME OXYGENASE HI_0854-RELATED"/>
    <property type="match status" value="1"/>
</dbReference>
<sequence>MTTKQEILQNRLGPEIEALKQQCQTILLATVDKTGNPNVSYAPFVIEEGEYRVLISTIARHARNLLENPKVSLMLIEDEHSCRQIFARRRLSFDATVRELTRYSSEWLRSIEALKTRHGNLIDELSRLEDFKLFAFKPETGLFVKGFGQAFQVSSHDLVSVIHLDQGHIREE</sequence>
<dbReference type="OrthoDB" id="5345368at2"/>
<protein>
    <submittedName>
        <fullName evidence="3">Heme utilization protein HutZ</fullName>
    </submittedName>
</protein>
<dbReference type="PIRSF" id="PIRSF004633">
    <property type="entry name" value="UCP_PLP_oxd"/>
    <property type="match status" value="1"/>
</dbReference>
<name>A0A2M8RZA8_9PAST</name>
<dbReference type="GO" id="GO:0016627">
    <property type="term" value="F:oxidoreductase activity, acting on the CH-CH group of donors"/>
    <property type="evidence" value="ECO:0007669"/>
    <property type="project" value="TreeGrafter"/>
</dbReference>
<dbReference type="InterPro" id="IPR011576">
    <property type="entry name" value="Pyridox_Oxase_N"/>
</dbReference>
<gene>
    <name evidence="3" type="primary">hutZ</name>
    <name evidence="3" type="ORF">CVP05_12385</name>
</gene>
<dbReference type="GO" id="GO:0005829">
    <property type="term" value="C:cytosol"/>
    <property type="evidence" value="ECO:0007669"/>
    <property type="project" value="TreeGrafter"/>
</dbReference>
<dbReference type="InterPro" id="IPR014419">
    <property type="entry name" value="HutZ"/>
</dbReference>
<evidence type="ECO:0000313" key="3">
    <source>
        <dbReference type="EMBL" id="PJG84235.1"/>
    </source>
</evidence>
<evidence type="ECO:0000256" key="1">
    <source>
        <dbReference type="ARBA" id="ARBA00023002"/>
    </source>
</evidence>
<dbReference type="SUPFAM" id="SSF50475">
    <property type="entry name" value="FMN-binding split barrel"/>
    <property type="match status" value="1"/>
</dbReference>
<dbReference type="InterPro" id="IPR052019">
    <property type="entry name" value="F420H2_bilvrd_red/Heme_oxyg"/>
</dbReference>
<dbReference type="PANTHER" id="PTHR35176:SF6">
    <property type="entry name" value="HEME OXYGENASE HI_0854-RELATED"/>
    <property type="match status" value="1"/>
</dbReference>
<dbReference type="RefSeq" id="WP_100289868.1">
    <property type="nucleotide sequence ID" value="NZ_PHHA01000044.1"/>
</dbReference>
<dbReference type="AlphaFoldDB" id="A0A2M8RZA8"/>
<dbReference type="NCBIfam" id="TIGR04110">
    <property type="entry name" value="heme_HutZ"/>
    <property type="match status" value="1"/>
</dbReference>
<proteinExistence type="predicted"/>
<dbReference type="Proteomes" id="UP000229329">
    <property type="component" value="Unassembled WGS sequence"/>
</dbReference>
<dbReference type="GO" id="GO:0070967">
    <property type="term" value="F:coenzyme F420 binding"/>
    <property type="evidence" value="ECO:0007669"/>
    <property type="project" value="TreeGrafter"/>
</dbReference>
<dbReference type="InterPro" id="IPR012349">
    <property type="entry name" value="Split_barrel_FMN-bd"/>
</dbReference>
<accession>A0A2M8RZA8</accession>
<keyword evidence="4" id="KW-1185">Reference proteome</keyword>
<reference evidence="3 4" key="1">
    <citation type="submission" date="2017-11" db="EMBL/GenBank/DDBJ databases">
        <title>Reclassification of Bisgaard taxon 7 as Conservatibacter flavescens gen. nov., sp. nov.</title>
        <authorList>
            <person name="Christensen H."/>
        </authorList>
    </citation>
    <scope>NUCLEOTIDE SEQUENCE [LARGE SCALE GENOMIC DNA]</scope>
    <source>
        <strain evidence="3 4">7_4</strain>
    </source>
</reference>
<dbReference type="Pfam" id="PF01243">
    <property type="entry name" value="PNPOx_N"/>
    <property type="match status" value="1"/>
</dbReference>
<feature type="domain" description="Pyridoxamine 5'-phosphate oxidase N-terminal" evidence="2">
    <location>
        <begin position="13"/>
        <end position="144"/>
    </location>
</feature>
<comment type="caution">
    <text evidence="3">The sequence shown here is derived from an EMBL/GenBank/DDBJ whole genome shotgun (WGS) entry which is preliminary data.</text>
</comment>